<evidence type="ECO:0000313" key="1">
    <source>
        <dbReference type="EMBL" id="KAK0595218.1"/>
    </source>
</evidence>
<dbReference type="AlphaFoldDB" id="A0AA39SQV3"/>
<proteinExistence type="predicted"/>
<name>A0AA39SQV3_ACESA</name>
<gene>
    <name evidence="1" type="ORF">LWI29_004611</name>
</gene>
<keyword evidence="2" id="KW-1185">Reference proteome</keyword>
<accession>A0AA39SQV3</accession>
<evidence type="ECO:0000313" key="2">
    <source>
        <dbReference type="Proteomes" id="UP001168877"/>
    </source>
</evidence>
<dbReference type="Proteomes" id="UP001168877">
    <property type="component" value="Unassembled WGS sequence"/>
</dbReference>
<dbReference type="EMBL" id="JAUESC010000004">
    <property type="protein sequence ID" value="KAK0595218.1"/>
    <property type="molecule type" value="Genomic_DNA"/>
</dbReference>
<protein>
    <submittedName>
        <fullName evidence="1">Uncharacterized protein</fullName>
    </submittedName>
</protein>
<reference evidence="1" key="2">
    <citation type="submission" date="2023-06" db="EMBL/GenBank/DDBJ databases">
        <authorList>
            <person name="Swenson N.G."/>
            <person name="Wegrzyn J.L."/>
            <person name="Mcevoy S.L."/>
        </authorList>
    </citation>
    <scope>NUCLEOTIDE SEQUENCE</scope>
    <source>
        <strain evidence="1">NS2018</strain>
        <tissue evidence="1">Leaf</tissue>
    </source>
</reference>
<comment type="caution">
    <text evidence="1">The sequence shown here is derived from an EMBL/GenBank/DDBJ whole genome shotgun (WGS) entry which is preliminary data.</text>
</comment>
<organism evidence="1 2">
    <name type="scientific">Acer saccharum</name>
    <name type="common">Sugar maple</name>
    <dbReference type="NCBI Taxonomy" id="4024"/>
    <lineage>
        <taxon>Eukaryota</taxon>
        <taxon>Viridiplantae</taxon>
        <taxon>Streptophyta</taxon>
        <taxon>Embryophyta</taxon>
        <taxon>Tracheophyta</taxon>
        <taxon>Spermatophyta</taxon>
        <taxon>Magnoliopsida</taxon>
        <taxon>eudicotyledons</taxon>
        <taxon>Gunneridae</taxon>
        <taxon>Pentapetalae</taxon>
        <taxon>rosids</taxon>
        <taxon>malvids</taxon>
        <taxon>Sapindales</taxon>
        <taxon>Sapindaceae</taxon>
        <taxon>Hippocastanoideae</taxon>
        <taxon>Acereae</taxon>
        <taxon>Acer</taxon>
    </lineage>
</organism>
<reference evidence="1" key="1">
    <citation type="journal article" date="2022" name="Plant J.">
        <title>Strategies of tolerance reflected in two North American maple genomes.</title>
        <authorList>
            <person name="McEvoy S.L."/>
            <person name="Sezen U.U."/>
            <person name="Trouern-Trend A."/>
            <person name="McMahon S.M."/>
            <person name="Schaberg P.G."/>
            <person name="Yang J."/>
            <person name="Wegrzyn J.L."/>
            <person name="Swenson N.G."/>
        </authorList>
    </citation>
    <scope>NUCLEOTIDE SEQUENCE</scope>
    <source>
        <strain evidence="1">NS2018</strain>
    </source>
</reference>
<sequence length="240" mass="27613">MSDSEFTEDPWTASYGVPEAFPSPAAIEFQSHTLQDFSSFLGSSSPHQRVDISLLQLYQSQPQYEELAFWETLLKQLLNNEASGSYHSHLPQEYPKIIETRLQQTNMEALGRQHFPLPQLQLRIDKELQLQLQAIMEASQRQHSQLSQQQQLWFNEPPLQENRHEVPPPGSDITLNTGMESKIVWNAISDINRALQACSPPGTDIHWPYGEMDKPLFDIPFFLGKLILPVYQITERWING</sequence>